<dbReference type="VEuPathDB" id="TriTrypDB:TvY486_1002530"/>
<organism evidence="1">
    <name type="scientific">Trypanosoma vivax (strain Y486)</name>
    <dbReference type="NCBI Taxonomy" id="1055687"/>
    <lineage>
        <taxon>Eukaryota</taxon>
        <taxon>Discoba</taxon>
        <taxon>Euglenozoa</taxon>
        <taxon>Kinetoplastea</taxon>
        <taxon>Metakinetoplastina</taxon>
        <taxon>Trypanosomatida</taxon>
        <taxon>Trypanosomatidae</taxon>
        <taxon>Trypanosoma</taxon>
        <taxon>Duttonella</taxon>
    </lineage>
</organism>
<dbReference type="OMA" id="SIKIRCY"/>
<dbReference type="AlphaFoldDB" id="G0U5P9"/>
<dbReference type="EMBL" id="HE573026">
    <property type="protein sequence ID" value="CCC51200.1"/>
    <property type="molecule type" value="Genomic_DNA"/>
</dbReference>
<proteinExistence type="predicted"/>
<accession>G0U5P9</accession>
<evidence type="ECO:0000313" key="1">
    <source>
        <dbReference type="EMBL" id="CCC51200.1"/>
    </source>
</evidence>
<name>G0U5P9_TRYVY</name>
<evidence type="ECO:0008006" key="2">
    <source>
        <dbReference type="Google" id="ProtNLM"/>
    </source>
</evidence>
<gene>
    <name evidence="1" type="ORF">TVY486_1002530</name>
</gene>
<sequence length="756" mass="84216">MALELTNEEPSIPAATCESLANAIFAITGPTAGVLHIYNAEAPAHIKNLGHAPTEVISKCLGAVSVPSKQYWCAASYHHTITPTDEKEDKKSENQLLLPFPTTHFSGAARRPDPRDIPSSFYSTRREAVVRRNYEKNRGDLLIAADLRNGSSGKIFSTLPRAELPSFIGAIKPVHLRNLYVLVDEDAAVDPFFDIDCHLPFTWMDNAEDESRKRMALEATANEPGGRTACAATLPSSGVEPRFVEQCLAKILCFLRDTIEAATGAKLSQCLVLTSSVLVRGENMQPRVETKEGDVTMPSQLLDYSDTKLSFHVHFRLENGIVFASIRELHHLMSRIRTQLDESLLSETDRETLLYYRMLRHCIDFSVYSRWRPFRLPYNVKLPHPSSLNSTDVASLDLLQTALLSSDFKAASLPDVSVGSISPTVVHTIDLSALHVSADSAMDDRVREHRHLILSKLFFMFRFLLPVVPGVTAIGDEGLNDFLRTYIPPFSQALEQEGEARCKACAVIALELASIQRDSSGLSSCKDGGTTALRCVTIDVDVDNSSAQFAGEADVLQCPFHVPRPPRPPSYRVPLHDIRIKDLVAEVFRCFSRFYNGTHCAEVPNKRVATYGGPVPNIITGSCVNVDYEDGIRAYYARQKVSRFCLKVGREHRSTYPQLYLTYGSVKMRCYSNDCSGKCYALRWSARDAERNIGVAAVLLPVDECGYPNYDRLEHIRDMLFPPLSPEELLKRYGTLAPRIENIDDDLQPEEVANVL</sequence>
<protein>
    <recommendedName>
        <fullName evidence="2">PrimPol-like protein 2</fullName>
    </recommendedName>
</protein>
<reference evidence="1" key="1">
    <citation type="journal article" date="2012" name="Proc. Natl. Acad. Sci. U.S.A.">
        <title>Antigenic diversity is generated by distinct evolutionary mechanisms in African trypanosome species.</title>
        <authorList>
            <person name="Jackson A.P."/>
            <person name="Berry A."/>
            <person name="Aslett M."/>
            <person name="Allison H.C."/>
            <person name="Burton P."/>
            <person name="Vavrova-Anderson J."/>
            <person name="Brown R."/>
            <person name="Browne H."/>
            <person name="Corton N."/>
            <person name="Hauser H."/>
            <person name="Gamble J."/>
            <person name="Gilderthorp R."/>
            <person name="Marcello L."/>
            <person name="McQuillan J."/>
            <person name="Otto T.D."/>
            <person name="Quail M.A."/>
            <person name="Sanders M.J."/>
            <person name="van Tonder A."/>
            <person name="Ginger M.L."/>
            <person name="Field M.C."/>
            <person name="Barry J.D."/>
            <person name="Hertz-Fowler C."/>
            <person name="Berriman M."/>
        </authorList>
    </citation>
    <scope>NUCLEOTIDE SEQUENCE</scope>
    <source>
        <strain evidence="1">Y486</strain>
    </source>
</reference>